<protein>
    <submittedName>
        <fullName evidence="1">Uncharacterized protein</fullName>
    </submittedName>
</protein>
<dbReference type="RefSeq" id="WP_263251194.1">
    <property type="nucleotide sequence ID" value="NZ_BAABLT010000019.1"/>
</dbReference>
<gene>
    <name evidence="1" type="ORF">ACFQ16_06115</name>
</gene>
<name>A0ABW3FND5_9PSEU</name>
<evidence type="ECO:0000313" key="1">
    <source>
        <dbReference type="EMBL" id="MFD0919313.1"/>
    </source>
</evidence>
<accession>A0ABW3FND5</accession>
<reference evidence="2" key="1">
    <citation type="journal article" date="2019" name="Int. J. Syst. Evol. Microbiol.">
        <title>The Global Catalogue of Microorganisms (GCM) 10K type strain sequencing project: providing services to taxonomists for standard genome sequencing and annotation.</title>
        <authorList>
            <consortium name="The Broad Institute Genomics Platform"/>
            <consortium name="The Broad Institute Genome Sequencing Center for Infectious Disease"/>
            <person name="Wu L."/>
            <person name="Ma J."/>
        </authorList>
    </citation>
    <scope>NUCLEOTIDE SEQUENCE [LARGE SCALE GENOMIC DNA]</scope>
    <source>
        <strain evidence="2">CCUG 56401</strain>
    </source>
</reference>
<dbReference type="Proteomes" id="UP001597018">
    <property type="component" value="Unassembled WGS sequence"/>
</dbReference>
<keyword evidence="2" id="KW-1185">Reference proteome</keyword>
<dbReference type="EMBL" id="JBHTIW010000002">
    <property type="protein sequence ID" value="MFD0919313.1"/>
    <property type="molecule type" value="Genomic_DNA"/>
</dbReference>
<evidence type="ECO:0000313" key="2">
    <source>
        <dbReference type="Proteomes" id="UP001597018"/>
    </source>
</evidence>
<proteinExistence type="predicted"/>
<sequence>MIGILLSRTPSHLVDGAFALFRVFASLPVERLGYERDVMPRRFRAFWQLKSHPDWSAFRDPLI</sequence>
<organism evidence="1 2">
    <name type="scientific">Saccharopolyspora rosea</name>
    <dbReference type="NCBI Taxonomy" id="524884"/>
    <lineage>
        <taxon>Bacteria</taxon>
        <taxon>Bacillati</taxon>
        <taxon>Actinomycetota</taxon>
        <taxon>Actinomycetes</taxon>
        <taxon>Pseudonocardiales</taxon>
        <taxon>Pseudonocardiaceae</taxon>
        <taxon>Saccharopolyspora</taxon>
    </lineage>
</organism>
<comment type="caution">
    <text evidence="1">The sequence shown here is derived from an EMBL/GenBank/DDBJ whole genome shotgun (WGS) entry which is preliminary data.</text>
</comment>